<keyword evidence="3" id="KW-1185">Reference proteome</keyword>
<dbReference type="SMART" id="SM00245">
    <property type="entry name" value="TSPc"/>
    <property type="match status" value="1"/>
</dbReference>
<evidence type="ECO:0000259" key="1">
    <source>
        <dbReference type="SMART" id="SM00245"/>
    </source>
</evidence>
<dbReference type="Pfam" id="PF03572">
    <property type="entry name" value="Peptidase_S41"/>
    <property type="match status" value="1"/>
</dbReference>
<dbReference type="SUPFAM" id="SSF52096">
    <property type="entry name" value="ClpP/crotonase"/>
    <property type="match status" value="1"/>
</dbReference>
<name>W0F4G1_9BACT</name>
<dbReference type="STRING" id="929713.NIASO_16275"/>
<dbReference type="KEGG" id="nso:NIASO_16275"/>
<gene>
    <name evidence="2" type="ORF">NIASO_16275</name>
</gene>
<dbReference type="GO" id="GO:0006508">
    <property type="term" value="P:proteolysis"/>
    <property type="evidence" value="ECO:0007669"/>
    <property type="project" value="InterPro"/>
</dbReference>
<dbReference type="InterPro" id="IPR005151">
    <property type="entry name" value="Tail-specific_protease"/>
</dbReference>
<feature type="domain" description="Tail specific protease" evidence="1">
    <location>
        <begin position="220"/>
        <end position="453"/>
    </location>
</feature>
<dbReference type="GO" id="GO:0007165">
    <property type="term" value="P:signal transduction"/>
    <property type="evidence" value="ECO:0007669"/>
    <property type="project" value="TreeGrafter"/>
</dbReference>
<dbReference type="GO" id="GO:0008236">
    <property type="term" value="F:serine-type peptidase activity"/>
    <property type="evidence" value="ECO:0007669"/>
    <property type="project" value="InterPro"/>
</dbReference>
<evidence type="ECO:0000313" key="3">
    <source>
        <dbReference type="Proteomes" id="UP000003586"/>
    </source>
</evidence>
<dbReference type="Gene3D" id="3.90.226.10">
    <property type="entry name" value="2-enoyl-CoA Hydratase, Chain A, domain 1"/>
    <property type="match status" value="1"/>
</dbReference>
<accession>W0F4G1</accession>
<dbReference type="eggNOG" id="COG0793">
    <property type="taxonomic scope" value="Bacteria"/>
</dbReference>
<proteinExistence type="predicted"/>
<dbReference type="HOGENOM" id="CLU_032380_0_0_10"/>
<evidence type="ECO:0000313" key="2">
    <source>
        <dbReference type="EMBL" id="AHF17902.1"/>
    </source>
</evidence>
<dbReference type="GO" id="GO:0030288">
    <property type="term" value="C:outer membrane-bounded periplasmic space"/>
    <property type="evidence" value="ECO:0007669"/>
    <property type="project" value="TreeGrafter"/>
</dbReference>
<dbReference type="GO" id="GO:0004175">
    <property type="term" value="F:endopeptidase activity"/>
    <property type="evidence" value="ECO:0007669"/>
    <property type="project" value="TreeGrafter"/>
</dbReference>
<organism evidence="2 3">
    <name type="scientific">Niabella soli DSM 19437</name>
    <dbReference type="NCBI Taxonomy" id="929713"/>
    <lineage>
        <taxon>Bacteria</taxon>
        <taxon>Pseudomonadati</taxon>
        <taxon>Bacteroidota</taxon>
        <taxon>Chitinophagia</taxon>
        <taxon>Chitinophagales</taxon>
        <taxon>Chitinophagaceae</taxon>
        <taxon>Niabella</taxon>
    </lineage>
</organism>
<reference evidence="2 3" key="1">
    <citation type="submission" date="2013-12" db="EMBL/GenBank/DDBJ databases">
        <authorList>
            <consortium name="DOE Joint Genome Institute"/>
            <person name="Eisen J."/>
            <person name="Huntemann M."/>
            <person name="Han J."/>
            <person name="Chen A."/>
            <person name="Kyrpides N."/>
            <person name="Mavromatis K."/>
            <person name="Markowitz V."/>
            <person name="Palaniappan K."/>
            <person name="Ivanova N."/>
            <person name="Schaumberg A."/>
            <person name="Pati A."/>
            <person name="Liolios K."/>
            <person name="Nordberg H.P."/>
            <person name="Cantor M.N."/>
            <person name="Hua S.X."/>
            <person name="Woyke T."/>
        </authorList>
    </citation>
    <scope>NUCLEOTIDE SEQUENCE [LARGE SCALE GENOMIC DNA]</scope>
    <source>
        <strain evidence="3">DSM 19437</strain>
    </source>
</reference>
<protein>
    <recommendedName>
        <fullName evidence="1">Tail specific protease domain-containing protein</fullName>
    </recommendedName>
</protein>
<dbReference type="EMBL" id="CP007035">
    <property type="protein sequence ID" value="AHF17902.1"/>
    <property type="molecule type" value="Genomic_DNA"/>
</dbReference>
<dbReference type="InterPro" id="IPR029045">
    <property type="entry name" value="ClpP/crotonase-like_dom_sf"/>
</dbReference>
<sequence>MSACSGTKKGYSPDKKFSPQQLQADFDLYRNILETRHPGLYWYTPKPLMDRAFAEGRAKLNDSLTETAFRNILSLVNTKIGCGHTSIRSSKAYEQYIDSLKSPPRFPVYLKIWKDTAVVVYNLDKKDTALTRGTIIESLNNKPVTKLLDTMYQYLPADGNNPVAKDQQLSNGASFGNLYTTIFGKSDSLKIGYRHAGGPLQYTFLQFFKPDTSAKTGDSAPKAVSQKTREEKLGEIRSLKIDTVRNFAVMDLGSFSPHLDLQSFFRQSFKELKKRKIKELIVDLRTNGGGAVHNANIFTRYLVNKPYKLGDSLLTLRKSARYNRYLRKDKLALWVLGFFTHRENDGYYHFSYYERHRFKPKKSLHYDGAVYLLTGGFSFSATTMVVHTLKGQENVTVVGEPTGGAAYGHSAFMIPDVVLPHTGVRFRLPAYRFVMDKKVPRDGEGILPDIYAGPTIEAIRLGRDYKMDKAIDLILEKRKD</sequence>
<dbReference type="Proteomes" id="UP000003586">
    <property type="component" value="Chromosome"/>
</dbReference>
<dbReference type="AlphaFoldDB" id="W0F4G1"/>
<dbReference type="PANTHER" id="PTHR32060">
    <property type="entry name" value="TAIL-SPECIFIC PROTEASE"/>
    <property type="match status" value="1"/>
</dbReference>
<dbReference type="PANTHER" id="PTHR32060:SF30">
    <property type="entry name" value="CARBOXY-TERMINAL PROCESSING PROTEASE CTPA"/>
    <property type="match status" value="1"/>
</dbReference>